<evidence type="ECO:0000313" key="2">
    <source>
        <dbReference type="EMBL" id="WAP66744.1"/>
    </source>
</evidence>
<evidence type="ECO:0000313" key="3">
    <source>
        <dbReference type="Proteomes" id="UP001164020"/>
    </source>
</evidence>
<gene>
    <name evidence="2" type="ORF">OH818_00865</name>
</gene>
<dbReference type="InterPro" id="IPR041698">
    <property type="entry name" value="Methyltransf_25"/>
</dbReference>
<keyword evidence="3" id="KW-1185">Reference proteome</keyword>
<dbReference type="Proteomes" id="UP001164020">
    <property type="component" value="Plasmid unnamed1"/>
</dbReference>
<dbReference type="Pfam" id="PF13649">
    <property type="entry name" value="Methyltransf_25"/>
    <property type="match status" value="1"/>
</dbReference>
<dbReference type="GO" id="GO:0032259">
    <property type="term" value="P:methylation"/>
    <property type="evidence" value="ECO:0007669"/>
    <property type="project" value="UniProtKB-KW"/>
</dbReference>
<accession>A0ABY7BTN5</accession>
<dbReference type="CDD" id="cd02440">
    <property type="entry name" value="AdoMet_MTases"/>
    <property type="match status" value="1"/>
</dbReference>
<feature type="domain" description="Methyltransferase" evidence="1">
    <location>
        <begin position="70"/>
        <end position="158"/>
    </location>
</feature>
<dbReference type="InterPro" id="IPR029063">
    <property type="entry name" value="SAM-dependent_MTases_sf"/>
</dbReference>
<keyword evidence="2" id="KW-0489">Methyltransferase</keyword>
<dbReference type="SUPFAM" id="SSF53335">
    <property type="entry name" value="S-adenosyl-L-methionine-dependent methyltransferases"/>
    <property type="match status" value="1"/>
</dbReference>
<dbReference type="GO" id="GO:0008168">
    <property type="term" value="F:methyltransferase activity"/>
    <property type="evidence" value="ECO:0007669"/>
    <property type="project" value="UniProtKB-KW"/>
</dbReference>
<reference evidence="2" key="1">
    <citation type="submission" date="2022-12" db="EMBL/GenBank/DDBJ databases">
        <title>Jiella pelagia sp. nov., isolated from phosphonate enriched culture of Northwest Pacific surface seawater.</title>
        <authorList>
            <person name="Shin D.Y."/>
            <person name="Hwang C.Y."/>
        </authorList>
    </citation>
    <scope>NUCLEOTIDE SEQUENCE</scope>
    <source>
        <strain evidence="2">HL-NP1</strain>
        <plasmid evidence="2">unnamed1</plasmid>
    </source>
</reference>
<dbReference type="EMBL" id="CP114028">
    <property type="protein sequence ID" value="WAP66744.1"/>
    <property type="molecule type" value="Genomic_DNA"/>
</dbReference>
<sequence length="228" mass="24780">MPPWFLDAQSAPYEIHALAPMPGAVPPPEHFAELYADDGDPWHARSSRYEVEKRADNCAQLDVRCYERGLDIGCGEGHLAAELVNRAIVRSMTGLDRDAGIVARANGAYGQRSELRFATGALPDDLPEVPFDLVVVSEVLYFLDEPALVALAQHLSNRMQTGADILVVSYLGETGTPLSGRAAHDLFLALFGTALTTLSLRTHEQYQAELLRFSPRDEAAPADAGPSH</sequence>
<name>A0ABY7BTN5_9HYPH</name>
<evidence type="ECO:0000259" key="1">
    <source>
        <dbReference type="Pfam" id="PF13649"/>
    </source>
</evidence>
<dbReference type="Gene3D" id="3.40.50.150">
    <property type="entry name" value="Vaccinia Virus protein VP39"/>
    <property type="match status" value="1"/>
</dbReference>
<proteinExistence type="predicted"/>
<keyword evidence="2" id="KW-0614">Plasmid</keyword>
<geneLocation type="plasmid" evidence="2 3">
    <name>unnamed1</name>
</geneLocation>
<keyword evidence="2" id="KW-0808">Transferase</keyword>
<protein>
    <submittedName>
        <fullName evidence="2">Class I SAM-dependent methyltransferase</fullName>
    </submittedName>
</protein>
<organism evidence="2 3">
    <name type="scientific">Jiella pelagia</name>
    <dbReference type="NCBI Taxonomy" id="2986949"/>
    <lineage>
        <taxon>Bacteria</taxon>
        <taxon>Pseudomonadati</taxon>
        <taxon>Pseudomonadota</taxon>
        <taxon>Alphaproteobacteria</taxon>
        <taxon>Hyphomicrobiales</taxon>
        <taxon>Aurantimonadaceae</taxon>
        <taxon>Jiella</taxon>
    </lineage>
</organism>